<feature type="region of interest" description="Disordered" evidence="6">
    <location>
        <begin position="306"/>
        <end position="342"/>
    </location>
</feature>
<dbReference type="Pfam" id="PF03631">
    <property type="entry name" value="Virul_fac_BrkB"/>
    <property type="match status" value="1"/>
</dbReference>
<organism evidence="8 9">
    <name type="scientific">Tautonia sociabilis</name>
    <dbReference type="NCBI Taxonomy" id="2080755"/>
    <lineage>
        <taxon>Bacteria</taxon>
        <taxon>Pseudomonadati</taxon>
        <taxon>Planctomycetota</taxon>
        <taxon>Planctomycetia</taxon>
        <taxon>Isosphaerales</taxon>
        <taxon>Isosphaeraceae</taxon>
        <taxon>Tautonia</taxon>
    </lineage>
</organism>
<dbReference type="InterPro" id="IPR017039">
    <property type="entry name" value="Virul_fac_BrkB"/>
</dbReference>
<dbReference type="EMBL" id="RYZH01000020">
    <property type="protein sequence ID" value="RUL87518.1"/>
    <property type="molecule type" value="Genomic_DNA"/>
</dbReference>
<feature type="transmembrane region" description="Helical" evidence="7">
    <location>
        <begin position="241"/>
        <end position="261"/>
    </location>
</feature>
<keyword evidence="3 7" id="KW-0812">Transmembrane</keyword>
<keyword evidence="9" id="KW-1185">Reference proteome</keyword>
<dbReference type="PIRSF" id="PIRSF035875">
    <property type="entry name" value="RNase_BN"/>
    <property type="match status" value="1"/>
</dbReference>
<accession>A0A432MK62</accession>
<evidence type="ECO:0000313" key="8">
    <source>
        <dbReference type="EMBL" id="RUL87518.1"/>
    </source>
</evidence>
<keyword evidence="4 7" id="KW-1133">Transmembrane helix</keyword>
<comment type="caution">
    <text evidence="8">The sequence shown here is derived from an EMBL/GenBank/DDBJ whole genome shotgun (WGS) entry which is preliminary data.</text>
</comment>
<evidence type="ECO:0000256" key="7">
    <source>
        <dbReference type="SAM" id="Phobius"/>
    </source>
</evidence>
<gene>
    <name evidence="8" type="ORF">TsocGM_11815</name>
</gene>
<reference evidence="8 9" key="1">
    <citation type="submission" date="2018-12" db="EMBL/GenBank/DDBJ databases">
        <authorList>
            <person name="Toschakov S.V."/>
        </authorList>
    </citation>
    <scope>NUCLEOTIDE SEQUENCE [LARGE SCALE GENOMIC DNA]</scope>
    <source>
        <strain evidence="8 9">GM2012</strain>
    </source>
</reference>
<keyword evidence="5 7" id="KW-0472">Membrane</keyword>
<dbReference type="OrthoDB" id="9775903at2"/>
<evidence type="ECO:0000256" key="5">
    <source>
        <dbReference type="ARBA" id="ARBA00023136"/>
    </source>
</evidence>
<evidence type="ECO:0000256" key="2">
    <source>
        <dbReference type="ARBA" id="ARBA00022475"/>
    </source>
</evidence>
<feature type="transmembrane region" description="Helical" evidence="7">
    <location>
        <begin position="273"/>
        <end position="293"/>
    </location>
</feature>
<dbReference type="PANTHER" id="PTHR30213:SF0">
    <property type="entry name" value="UPF0761 MEMBRANE PROTEIN YIHY"/>
    <property type="match status" value="1"/>
</dbReference>
<name>A0A432MK62_9BACT</name>
<evidence type="ECO:0000313" key="9">
    <source>
        <dbReference type="Proteomes" id="UP000280296"/>
    </source>
</evidence>
<protein>
    <submittedName>
        <fullName evidence="8">YihY/virulence factor BrkB family protein</fullName>
    </submittedName>
</protein>
<keyword evidence="2" id="KW-1003">Cell membrane</keyword>
<feature type="transmembrane region" description="Helical" evidence="7">
    <location>
        <begin position="209"/>
        <end position="229"/>
    </location>
</feature>
<evidence type="ECO:0000256" key="6">
    <source>
        <dbReference type="SAM" id="MobiDB-lite"/>
    </source>
</evidence>
<dbReference type="Proteomes" id="UP000280296">
    <property type="component" value="Unassembled WGS sequence"/>
</dbReference>
<dbReference type="AlphaFoldDB" id="A0A432MK62"/>
<evidence type="ECO:0000256" key="3">
    <source>
        <dbReference type="ARBA" id="ARBA00022692"/>
    </source>
</evidence>
<feature type="transmembrane region" description="Helical" evidence="7">
    <location>
        <begin position="166"/>
        <end position="189"/>
    </location>
</feature>
<dbReference type="PANTHER" id="PTHR30213">
    <property type="entry name" value="INNER MEMBRANE PROTEIN YHJD"/>
    <property type="match status" value="1"/>
</dbReference>
<evidence type="ECO:0000256" key="4">
    <source>
        <dbReference type="ARBA" id="ARBA00022989"/>
    </source>
</evidence>
<evidence type="ECO:0000256" key="1">
    <source>
        <dbReference type="ARBA" id="ARBA00004651"/>
    </source>
</evidence>
<comment type="subcellular location">
    <subcellularLocation>
        <location evidence="1">Cell membrane</location>
        <topology evidence="1">Multi-pass membrane protein</topology>
    </subcellularLocation>
</comment>
<feature type="transmembrane region" description="Helical" evidence="7">
    <location>
        <begin position="126"/>
        <end position="145"/>
    </location>
</feature>
<sequence length="342" mass="37664">MGRREEGEVAFPPIRLQSAFNLGGLTPIQLARRTWCRAKQHSLMSRAAAVAFYAMLALVPFLALMLTIAVKALPDISEATVGAGADLGNQAVVELERTLEQTFPREAVTLIKGQIERIQDEGRLDLLSFGLLVTIWLSSTLFLEIMDALNAVHGVSESRPFWRLRLQAIGLTLVQATVLIGALVSIVAWPQIIAAVGLGTGPAYLASGVRWLLIFLMLLISFAMTYYFAPDAETRWEWITPGSLLGTLVFIGATLGFRVYVQNFANYNQTYGALGGVMVLMFWFWISALVLLFSAQVNRVIEDASPVGKKTGQKVDPTSPPDYEAIPPELAPEPEDRERVRR</sequence>
<proteinExistence type="predicted"/>
<dbReference type="GO" id="GO:0005886">
    <property type="term" value="C:plasma membrane"/>
    <property type="evidence" value="ECO:0007669"/>
    <property type="project" value="UniProtKB-SubCell"/>
</dbReference>
<feature type="transmembrane region" description="Helical" evidence="7">
    <location>
        <begin position="47"/>
        <end position="70"/>
    </location>
</feature>
<dbReference type="NCBIfam" id="TIGR00765">
    <property type="entry name" value="yihY_not_rbn"/>
    <property type="match status" value="1"/>
</dbReference>
<reference evidence="8 9" key="2">
    <citation type="submission" date="2019-01" db="EMBL/GenBank/DDBJ databases">
        <title>Tautonia sociabilis, a novel thermotolerant planctomycete of Isosphaeraceae family, isolated from a 4000 m deep subterranean habitat.</title>
        <authorList>
            <person name="Kovaleva O.L."/>
            <person name="Elcheninov A.G."/>
            <person name="Van Heerden E."/>
            <person name="Toshchakov S.V."/>
            <person name="Novikov A."/>
            <person name="Bonch-Osmolovskaya E.A."/>
            <person name="Kublanov I.V."/>
        </authorList>
    </citation>
    <scope>NUCLEOTIDE SEQUENCE [LARGE SCALE GENOMIC DNA]</scope>
    <source>
        <strain evidence="8 9">GM2012</strain>
    </source>
</reference>